<evidence type="ECO:0000259" key="1">
    <source>
        <dbReference type="SMART" id="SM00471"/>
    </source>
</evidence>
<dbReference type="EMBL" id="DVFZ01000119">
    <property type="protein sequence ID" value="HIQ83979.1"/>
    <property type="molecule type" value="Genomic_DNA"/>
</dbReference>
<sequence length="184" mass="20331">MTPLLPRARVVKQIARYGGDILTHAAMQGTKNFPHHGQTSVFAHSVAVTYLCVALALRLRLHVNMRALVRAALLHDYFLYDWHAFDGGEHRLHGFFHPGRALKNARADFALSPIEENAILRHMFPLTLIPPRCREGWLVCLADKICAVCELAAPAYLRLAAPVAERLARKAPPQAGGASSSFHA</sequence>
<accession>A0A9D0ZPE5</accession>
<feature type="domain" description="HD/PDEase" evidence="1">
    <location>
        <begin position="37"/>
        <end position="157"/>
    </location>
</feature>
<dbReference type="SMART" id="SM00471">
    <property type="entry name" value="HDc"/>
    <property type="match status" value="1"/>
</dbReference>
<dbReference type="Gene3D" id="1.10.3210.10">
    <property type="entry name" value="Hypothetical protein af1432"/>
    <property type="match status" value="1"/>
</dbReference>
<dbReference type="AlphaFoldDB" id="A0A9D0ZPE5"/>
<dbReference type="CDD" id="cd00077">
    <property type="entry name" value="HDc"/>
    <property type="match status" value="1"/>
</dbReference>
<proteinExistence type="predicted"/>
<comment type="caution">
    <text evidence="2">The sequence shown here is derived from an EMBL/GenBank/DDBJ whole genome shotgun (WGS) entry which is preliminary data.</text>
</comment>
<gene>
    <name evidence="2" type="ORF">IAA52_12875</name>
</gene>
<dbReference type="InterPro" id="IPR003607">
    <property type="entry name" value="HD/PDEase_dom"/>
</dbReference>
<name>A0A9D0ZPE5_9FIRM</name>
<evidence type="ECO:0000313" key="2">
    <source>
        <dbReference type="EMBL" id="HIQ83979.1"/>
    </source>
</evidence>
<dbReference type="Proteomes" id="UP000824260">
    <property type="component" value="Unassembled WGS sequence"/>
</dbReference>
<dbReference type="SUPFAM" id="SSF109604">
    <property type="entry name" value="HD-domain/PDEase-like"/>
    <property type="match status" value="1"/>
</dbReference>
<dbReference type="Pfam" id="PF01966">
    <property type="entry name" value="HD"/>
    <property type="match status" value="1"/>
</dbReference>
<dbReference type="InterPro" id="IPR006674">
    <property type="entry name" value="HD_domain"/>
</dbReference>
<evidence type="ECO:0000313" key="3">
    <source>
        <dbReference type="Proteomes" id="UP000824260"/>
    </source>
</evidence>
<protein>
    <submittedName>
        <fullName evidence="2">HD domain-containing protein</fullName>
    </submittedName>
</protein>
<reference evidence="2" key="2">
    <citation type="journal article" date="2021" name="PeerJ">
        <title>Extensive microbial diversity within the chicken gut microbiome revealed by metagenomics and culture.</title>
        <authorList>
            <person name="Gilroy R."/>
            <person name="Ravi A."/>
            <person name="Getino M."/>
            <person name="Pursley I."/>
            <person name="Horton D.L."/>
            <person name="Alikhan N.F."/>
            <person name="Baker D."/>
            <person name="Gharbi K."/>
            <person name="Hall N."/>
            <person name="Watson M."/>
            <person name="Adriaenssens E.M."/>
            <person name="Foster-Nyarko E."/>
            <person name="Jarju S."/>
            <person name="Secka A."/>
            <person name="Antonio M."/>
            <person name="Oren A."/>
            <person name="Chaudhuri R.R."/>
            <person name="La Ragione R."/>
            <person name="Hildebrand F."/>
            <person name="Pallen M.J."/>
        </authorList>
    </citation>
    <scope>NUCLEOTIDE SEQUENCE</scope>
    <source>
        <strain evidence="2">ChiSjej6B24-2974</strain>
    </source>
</reference>
<organism evidence="2 3">
    <name type="scientific">Candidatus Pullichristensenella stercorigallinarum</name>
    <dbReference type="NCBI Taxonomy" id="2840909"/>
    <lineage>
        <taxon>Bacteria</taxon>
        <taxon>Bacillati</taxon>
        <taxon>Bacillota</taxon>
        <taxon>Clostridia</taxon>
        <taxon>Candidatus Pullichristensenella</taxon>
    </lineage>
</organism>
<reference evidence="2" key="1">
    <citation type="submission" date="2020-10" db="EMBL/GenBank/DDBJ databases">
        <authorList>
            <person name="Gilroy R."/>
        </authorList>
    </citation>
    <scope>NUCLEOTIDE SEQUENCE</scope>
    <source>
        <strain evidence="2">ChiSjej6B24-2974</strain>
    </source>
</reference>